<dbReference type="SUPFAM" id="SSF52540">
    <property type="entry name" value="P-loop containing nucleoside triphosphate hydrolases"/>
    <property type="match status" value="1"/>
</dbReference>
<organism evidence="6 7">
    <name type="scientific">Roseivirga echinicomitans</name>
    <dbReference type="NCBI Taxonomy" id="296218"/>
    <lineage>
        <taxon>Bacteria</taxon>
        <taxon>Pseudomonadati</taxon>
        <taxon>Bacteroidota</taxon>
        <taxon>Cytophagia</taxon>
        <taxon>Cytophagales</taxon>
        <taxon>Roseivirgaceae</taxon>
        <taxon>Roseivirga</taxon>
    </lineage>
</organism>
<dbReference type="GO" id="GO:0006298">
    <property type="term" value="P:mismatch repair"/>
    <property type="evidence" value="ECO:0007669"/>
    <property type="project" value="InterPro"/>
</dbReference>
<evidence type="ECO:0000256" key="1">
    <source>
        <dbReference type="ARBA" id="ARBA00022741"/>
    </source>
</evidence>
<keyword evidence="3" id="KW-0238">DNA-binding</keyword>
<keyword evidence="4" id="KW-0812">Transmembrane</keyword>
<evidence type="ECO:0000259" key="5">
    <source>
        <dbReference type="SMART" id="SM00534"/>
    </source>
</evidence>
<reference evidence="6 7" key="1">
    <citation type="submission" date="2016-01" db="EMBL/GenBank/DDBJ databases">
        <title>Genome sequencing of Roseivirga echinicomitans KMM 6058.</title>
        <authorList>
            <person name="Selvaratnam C."/>
            <person name="Thevarajoo S."/>
            <person name="Goh K.M."/>
            <person name="Ee R."/>
            <person name="Chan K.-G."/>
            <person name="Chong C.S."/>
        </authorList>
    </citation>
    <scope>NUCLEOTIDE SEQUENCE [LARGE SCALE GENOMIC DNA]</scope>
    <source>
        <strain evidence="6 7">KMM 6058</strain>
    </source>
</reference>
<dbReference type="GO" id="GO:0030983">
    <property type="term" value="F:mismatched DNA binding"/>
    <property type="evidence" value="ECO:0007669"/>
    <property type="project" value="InterPro"/>
</dbReference>
<dbReference type="OrthoDB" id="9802448at2"/>
<dbReference type="InterPro" id="IPR027417">
    <property type="entry name" value="P-loop_NTPase"/>
</dbReference>
<dbReference type="Pfam" id="PF00488">
    <property type="entry name" value="MutS_V"/>
    <property type="match status" value="1"/>
</dbReference>
<evidence type="ECO:0000313" key="6">
    <source>
        <dbReference type="EMBL" id="KYG75459.1"/>
    </source>
</evidence>
<keyword evidence="2" id="KW-0067">ATP-binding</keyword>
<name>A0A150X9P5_9BACT</name>
<evidence type="ECO:0000313" key="7">
    <source>
        <dbReference type="Proteomes" id="UP000075615"/>
    </source>
</evidence>
<sequence length="534" mass="62182">MFKSTAKKREELFQEQIKVKRENFNFELIQQFWSKHPNQPDEHFVADRTARDLDLDEVFIFLDRTTSRVGQQYLYRLLRTIPKSNARANEQEKLVGKFRDDLNLKKSCIQELSKLKKKEAYRICTLFQDEQLKKPKWFWVIQMLAFLSLSCLIGAIFYPVLWIAFIFIFIANFTLHYWNKKNVFRYGNSIPQLLRLIQVSKTIRKLTKTQSPDLDESIQKLDQIANRLSVFRLEDKLQSDVSQIAEYIVEMTRVAFLIEPILLFHSLKKLESRKSNIETLFSFTGKMDVAICMDTLRSTVDNYCMPVFNEREKAISALNIYHPLIIAPVENSIQTKEKSVLLTGSNMSGKTTFIRTIGINCLVGQTLNMCFASEFHMNKMNIQTAIHMADDLMSDKSYYYEEVLSIKNILDESQSEQENLFLLDELFKGTNTLERIATGKAVLSYLHNIKNTVFIATHDLELVDYLKNQYDLYHFSENVENDEINFDYKLKEGKLRNTNAIKILAANGYPKAVISEAYNMVSTLKQKGSETNLS</sequence>
<evidence type="ECO:0000256" key="2">
    <source>
        <dbReference type="ARBA" id="ARBA00022840"/>
    </source>
</evidence>
<dbReference type="InterPro" id="IPR045076">
    <property type="entry name" value="MutS"/>
</dbReference>
<keyword evidence="7" id="KW-1185">Reference proteome</keyword>
<dbReference type="EMBL" id="LRDB01000045">
    <property type="protein sequence ID" value="KYG75459.1"/>
    <property type="molecule type" value="Genomic_DNA"/>
</dbReference>
<dbReference type="GO" id="GO:0005524">
    <property type="term" value="F:ATP binding"/>
    <property type="evidence" value="ECO:0007669"/>
    <property type="project" value="UniProtKB-KW"/>
</dbReference>
<proteinExistence type="predicted"/>
<keyword evidence="4" id="KW-1133">Transmembrane helix</keyword>
<evidence type="ECO:0000256" key="3">
    <source>
        <dbReference type="ARBA" id="ARBA00023125"/>
    </source>
</evidence>
<dbReference type="AlphaFoldDB" id="A0A150X9P5"/>
<evidence type="ECO:0000256" key="4">
    <source>
        <dbReference type="SAM" id="Phobius"/>
    </source>
</evidence>
<dbReference type="RefSeq" id="WP_068416844.1">
    <property type="nucleotide sequence ID" value="NZ_LRDB01000045.1"/>
</dbReference>
<feature type="transmembrane region" description="Helical" evidence="4">
    <location>
        <begin position="137"/>
        <end position="155"/>
    </location>
</feature>
<keyword evidence="1" id="KW-0547">Nucleotide-binding</keyword>
<dbReference type="PANTHER" id="PTHR11361">
    <property type="entry name" value="DNA MISMATCH REPAIR PROTEIN MUTS FAMILY MEMBER"/>
    <property type="match status" value="1"/>
</dbReference>
<feature type="domain" description="DNA mismatch repair proteins mutS family" evidence="5">
    <location>
        <begin position="337"/>
        <end position="522"/>
    </location>
</feature>
<dbReference type="Gene3D" id="3.40.50.300">
    <property type="entry name" value="P-loop containing nucleotide triphosphate hydrolases"/>
    <property type="match status" value="1"/>
</dbReference>
<dbReference type="InterPro" id="IPR000432">
    <property type="entry name" value="DNA_mismatch_repair_MutS_C"/>
</dbReference>
<comment type="caution">
    <text evidence="6">The sequence shown here is derived from an EMBL/GenBank/DDBJ whole genome shotgun (WGS) entry which is preliminary data.</text>
</comment>
<dbReference type="PANTHER" id="PTHR11361:SF152">
    <property type="entry name" value="DNA MISMATCH REPAIR PROTEIN"/>
    <property type="match status" value="1"/>
</dbReference>
<dbReference type="Proteomes" id="UP000075615">
    <property type="component" value="Unassembled WGS sequence"/>
</dbReference>
<dbReference type="GO" id="GO:0140664">
    <property type="term" value="F:ATP-dependent DNA damage sensor activity"/>
    <property type="evidence" value="ECO:0007669"/>
    <property type="project" value="InterPro"/>
</dbReference>
<accession>A0A150X9P5</accession>
<dbReference type="STRING" id="296218.AWN68_07895"/>
<protein>
    <recommendedName>
        <fullName evidence="5">DNA mismatch repair proteins mutS family domain-containing protein</fullName>
    </recommendedName>
</protein>
<gene>
    <name evidence="6" type="ORF">AWN68_07895</name>
</gene>
<dbReference type="GO" id="GO:0005829">
    <property type="term" value="C:cytosol"/>
    <property type="evidence" value="ECO:0007669"/>
    <property type="project" value="TreeGrafter"/>
</dbReference>
<keyword evidence="4" id="KW-0472">Membrane</keyword>
<dbReference type="SMART" id="SM00534">
    <property type="entry name" value="MUTSac"/>
    <property type="match status" value="1"/>
</dbReference>